<name>A0A2H1BR67_FASHE</name>
<evidence type="ECO:0000313" key="2">
    <source>
        <dbReference type="Proteomes" id="UP000230066"/>
    </source>
</evidence>
<keyword evidence="2" id="KW-1185">Reference proteome</keyword>
<dbReference type="Gene3D" id="2.130.10.10">
    <property type="entry name" value="YVTN repeat-like/Quinoprotein amine dehydrogenase"/>
    <property type="match status" value="1"/>
</dbReference>
<reference evidence="1" key="1">
    <citation type="submission" date="2019-03" db="EMBL/GenBank/DDBJ databases">
        <title>Improved annotation for the trematode Fasciola hepatica.</title>
        <authorList>
            <person name="Choi Y.-J."/>
            <person name="Martin J."/>
            <person name="Mitreva M."/>
        </authorList>
    </citation>
    <scope>NUCLEOTIDE SEQUENCE [LARGE SCALE GENOMIC DNA]</scope>
</reference>
<dbReference type="InterPro" id="IPR015943">
    <property type="entry name" value="WD40/YVTN_repeat-like_dom_sf"/>
</dbReference>
<dbReference type="AlphaFoldDB" id="A0A2H1BR67"/>
<evidence type="ECO:0000313" key="1">
    <source>
        <dbReference type="EMBL" id="THD17990.1"/>
    </source>
</evidence>
<dbReference type="InterPro" id="IPR036322">
    <property type="entry name" value="WD40_repeat_dom_sf"/>
</dbReference>
<dbReference type="GO" id="GO:0000462">
    <property type="term" value="P:maturation of SSU-rRNA from tricistronic rRNA transcript (SSU-rRNA, 5.8S rRNA, LSU-rRNA)"/>
    <property type="evidence" value="ECO:0007669"/>
    <property type="project" value="TreeGrafter"/>
</dbReference>
<comment type="caution">
    <text evidence="1">The sequence shown here is derived from an EMBL/GenBank/DDBJ whole genome shotgun (WGS) entry which is preliminary data.</text>
</comment>
<dbReference type="PANTHER" id="PTHR22851">
    <property type="entry name" value="U3 SMALL NUCLEOLAR RNA U3 SNORNA ASSOCIATED PROTEIN"/>
    <property type="match status" value="1"/>
</dbReference>
<organism evidence="1 2">
    <name type="scientific">Fasciola hepatica</name>
    <name type="common">Liver fluke</name>
    <dbReference type="NCBI Taxonomy" id="6192"/>
    <lineage>
        <taxon>Eukaryota</taxon>
        <taxon>Metazoa</taxon>
        <taxon>Spiralia</taxon>
        <taxon>Lophotrochozoa</taxon>
        <taxon>Platyhelminthes</taxon>
        <taxon>Trematoda</taxon>
        <taxon>Digenea</taxon>
        <taxon>Plagiorchiida</taxon>
        <taxon>Echinostomata</taxon>
        <taxon>Echinostomatoidea</taxon>
        <taxon>Fasciolidae</taxon>
        <taxon>Fasciola</taxon>
    </lineage>
</organism>
<sequence>MKVRILSRNPSEYRRETSDDVFKIPRNYSQEEHPFASEREYVRAMNAAKIQRIMAKPFIGALEGTTERMTSISLNSETLGLAVFGTADGKIQYWDIALRKRIFETQAHGSEIRGICHTNKSRLMYTVSL</sequence>
<gene>
    <name evidence="1" type="ORF">D915_011172</name>
</gene>
<dbReference type="Proteomes" id="UP000230066">
    <property type="component" value="Unassembled WGS sequence"/>
</dbReference>
<accession>A0A2H1BR67</accession>
<dbReference type="InterPro" id="IPR051733">
    <property type="entry name" value="WD_repeat_DCAF13/WDSOF1"/>
</dbReference>
<proteinExistence type="predicted"/>
<dbReference type="SUPFAM" id="SSF50978">
    <property type="entry name" value="WD40 repeat-like"/>
    <property type="match status" value="1"/>
</dbReference>
<dbReference type="PANTHER" id="PTHR22851:SF0">
    <property type="entry name" value="DDB1- AND CUL4-ASSOCIATED FACTOR 13"/>
    <property type="match status" value="1"/>
</dbReference>
<dbReference type="EMBL" id="JXXN02018195">
    <property type="protein sequence ID" value="THD17990.1"/>
    <property type="molecule type" value="Genomic_DNA"/>
</dbReference>
<dbReference type="GO" id="GO:0032040">
    <property type="term" value="C:small-subunit processome"/>
    <property type="evidence" value="ECO:0007669"/>
    <property type="project" value="TreeGrafter"/>
</dbReference>
<protein>
    <submittedName>
        <fullName evidence="1">U3 small nucleolar rna (U3 snorna) associated protein</fullName>
    </submittedName>
</protein>